<dbReference type="KEGG" id="dmr:Deima_3182"/>
<organism evidence="1 2">
    <name type="scientific">Deinococcus maricopensis (strain DSM 21211 / LMG 22137 / NRRL B-23946 / LB-34)</name>
    <dbReference type="NCBI Taxonomy" id="709986"/>
    <lineage>
        <taxon>Bacteria</taxon>
        <taxon>Thermotogati</taxon>
        <taxon>Deinococcota</taxon>
        <taxon>Deinococci</taxon>
        <taxon>Deinococcales</taxon>
        <taxon>Deinococcaceae</taxon>
        <taxon>Deinococcus</taxon>
    </lineage>
</organism>
<reference evidence="2" key="2">
    <citation type="submission" date="2011-01" db="EMBL/GenBank/DDBJ databases">
        <title>The complete genome of Deinococcus maricopensis DSM 21211.</title>
        <authorList>
            <consortium name="US DOE Joint Genome Institute (JGI-PGF)"/>
            <person name="Lucas S."/>
            <person name="Copeland A."/>
            <person name="Lapidus A."/>
            <person name="Goodwin L."/>
            <person name="Pitluck S."/>
            <person name="Kyrpides N."/>
            <person name="Mavromatis K."/>
            <person name="Pagani I."/>
            <person name="Ivanova N."/>
            <person name="Ovchinnikova G."/>
            <person name="Zeytun A."/>
            <person name="Detter J.C."/>
            <person name="Han C."/>
            <person name="Land M."/>
            <person name="Hauser L."/>
            <person name="Markowitz V."/>
            <person name="Cheng J.-F."/>
            <person name="Hugenholtz P."/>
            <person name="Woyke T."/>
            <person name="Wu D."/>
            <person name="Pukall R."/>
            <person name="Gehrich-Schroeter G."/>
            <person name="Brambilla E."/>
            <person name="Klenk H.-P."/>
            <person name="Eisen J.A."/>
        </authorList>
    </citation>
    <scope>NUCLEOTIDE SEQUENCE [LARGE SCALE GENOMIC DNA]</scope>
    <source>
        <strain evidence="2">DSM 21211 / LMG 22137 / NRRL B-23946 / LB-34</strain>
    </source>
</reference>
<accession>E8U3W7</accession>
<evidence type="ECO:0000313" key="2">
    <source>
        <dbReference type="Proteomes" id="UP000008635"/>
    </source>
</evidence>
<keyword evidence="2" id="KW-1185">Reference proteome</keyword>
<dbReference type="OrthoDB" id="62845at2"/>
<dbReference type="Proteomes" id="UP000008635">
    <property type="component" value="Chromosome"/>
</dbReference>
<reference evidence="1 2" key="1">
    <citation type="journal article" date="2011" name="Stand. Genomic Sci.">
        <title>Complete genome sequence of Deinococcus maricopensis type strain (LB-34).</title>
        <authorList>
            <person name="Pukall R."/>
            <person name="Zeytun A."/>
            <person name="Lucas S."/>
            <person name="Lapidus A."/>
            <person name="Hammon N."/>
            <person name="Deshpande S."/>
            <person name="Nolan M."/>
            <person name="Cheng J.F."/>
            <person name="Pitluck S."/>
            <person name="Liolios K."/>
            <person name="Pagani I."/>
            <person name="Mikhailova N."/>
            <person name="Ivanova N."/>
            <person name="Mavromatis K."/>
            <person name="Pati A."/>
            <person name="Tapia R."/>
            <person name="Han C."/>
            <person name="Goodwin L."/>
            <person name="Chen A."/>
            <person name="Palaniappan K."/>
            <person name="Land M."/>
            <person name="Hauser L."/>
            <person name="Chang Y.J."/>
            <person name="Jeffries C.D."/>
            <person name="Brambilla E.M."/>
            <person name="Rohde M."/>
            <person name="Goker M."/>
            <person name="Detter J.C."/>
            <person name="Woyke T."/>
            <person name="Bristow J."/>
            <person name="Eisen J.A."/>
            <person name="Markowitz V."/>
            <person name="Hugenholtz P."/>
            <person name="Kyrpides N.C."/>
            <person name="Klenk H.P."/>
        </authorList>
    </citation>
    <scope>NUCLEOTIDE SEQUENCE [LARGE SCALE GENOMIC DNA]</scope>
    <source>
        <strain evidence="2">DSM 21211 / LMG 22137 / NRRL B-23946 / LB-34</strain>
    </source>
</reference>
<dbReference type="AlphaFoldDB" id="E8U3W7"/>
<evidence type="ECO:0000313" key="1">
    <source>
        <dbReference type="EMBL" id="ADV68810.1"/>
    </source>
</evidence>
<dbReference type="EMBL" id="CP002454">
    <property type="protein sequence ID" value="ADV68810.1"/>
    <property type="molecule type" value="Genomic_DNA"/>
</dbReference>
<dbReference type="HOGENOM" id="CLU_1018300_0_0_0"/>
<protein>
    <submittedName>
        <fullName evidence="1">Uncharacterized protein</fullName>
    </submittedName>
</protein>
<proteinExistence type="predicted"/>
<sequence length="277" mass="28949" precursor="true">MTALPVDLTDAAQASAFTACLAALHGAPAEALTDVVATLEPRAWALPEPDGAWRGVVGVRRTPAPAAELVGGVHATLDWTDDTAALVTAAHAHVGAVYAYADEHAWSLPGLERAGFTPVSQYRRAAGWPPTDAPEWPDGFTWRTLAQHPDPAALLEGLRTYEGQWGHHTVTPASAALDAWAPELSVLALDPSGQVAGVCRAALDGEMAHADAPGVRADLRAGGALRRALLLTVSALLREAGATHLTLESWGEDERVSAQDAALGLQPEMVTEILARA</sequence>
<gene>
    <name evidence="1" type="ordered locus">Deima_3182</name>
</gene>
<dbReference type="STRING" id="709986.Deima_3182"/>
<dbReference type="RefSeq" id="WP_013558313.1">
    <property type="nucleotide sequence ID" value="NC_014958.1"/>
</dbReference>
<name>E8U3W7_DEIML</name>